<reference evidence="2 3" key="1">
    <citation type="submission" date="2018-11" db="EMBL/GenBank/DDBJ databases">
        <title>Cryobacterium sp. nov., isolated from rhizosphere soil of lettuce.</title>
        <authorList>
            <person name="Wang Y."/>
        </authorList>
    </citation>
    <scope>NUCLEOTIDE SEQUENCE [LARGE SCALE GENOMIC DNA]</scope>
    <source>
        <strain evidence="2 3">NEAU-85</strain>
    </source>
</reference>
<organism evidence="2 3">
    <name type="scientific">Cryobacterium tepidiphilum</name>
    <dbReference type="NCBI Taxonomy" id="2486026"/>
    <lineage>
        <taxon>Bacteria</taxon>
        <taxon>Bacillati</taxon>
        <taxon>Actinomycetota</taxon>
        <taxon>Actinomycetes</taxon>
        <taxon>Micrococcales</taxon>
        <taxon>Microbacteriaceae</taxon>
        <taxon>Cryobacterium</taxon>
    </lineage>
</organism>
<dbReference type="EMBL" id="RDSR01000010">
    <property type="protein sequence ID" value="RNE62453.1"/>
    <property type="molecule type" value="Genomic_DNA"/>
</dbReference>
<keyword evidence="3" id="KW-1185">Reference proteome</keyword>
<feature type="compositionally biased region" description="Polar residues" evidence="1">
    <location>
        <begin position="1"/>
        <end position="13"/>
    </location>
</feature>
<evidence type="ECO:0000313" key="3">
    <source>
        <dbReference type="Proteomes" id="UP000279859"/>
    </source>
</evidence>
<feature type="region of interest" description="Disordered" evidence="1">
    <location>
        <begin position="88"/>
        <end position="108"/>
    </location>
</feature>
<dbReference type="RefSeq" id="WP_123045684.1">
    <property type="nucleotide sequence ID" value="NZ_RDSR01000010.1"/>
</dbReference>
<dbReference type="Proteomes" id="UP000279859">
    <property type="component" value="Unassembled WGS sequence"/>
</dbReference>
<gene>
    <name evidence="2" type="ORF">EEJ31_07480</name>
</gene>
<sequence>MDNERMNNGSQDTPVEDGALDATPDEKKRGILQQVAADSNGTSEEDTARALEQRLTEAGVAVDEAELRDLMASLPSLGWERAAPAMDAVDPAMGVGSDSDDRPSHDRR</sequence>
<dbReference type="OrthoDB" id="5121710at2"/>
<feature type="region of interest" description="Disordered" evidence="1">
    <location>
        <begin position="1"/>
        <end position="48"/>
    </location>
</feature>
<evidence type="ECO:0000256" key="1">
    <source>
        <dbReference type="SAM" id="MobiDB-lite"/>
    </source>
</evidence>
<accession>A0A3M8LAC2</accession>
<proteinExistence type="predicted"/>
<protein>
    <submittedName>
        <fullName evidence="2">Uncharacterized protein</fullName>
    </submittedName>
</protein>
<comment type="caution">
    <text evidence="2">The sequence shown here is derived from an EMBL/GenBank/DDBJ whole genome shotgun (WGS) entry which is preliminary data.</text>
</comment>
<dbReference type="AlphaFoldDB" id="A0A3M8LAC2"/>
<evidence type="ECO:0000313" key="2">
    <source>
        <dbReference type="EMBL" id="RNE62453.1"/>
    </source>
</evidence>
<feature type="compositionally biased region" description="Basic and acidic residues" evidence="1">
    <location>
        <begin position="99"/>
        <end position="108"/>
    </location>
</feature>
<name>A0A3M8LAC2_9MICO</name>